<dbReference type="PANTHER" id="PTHR34203:SF15">
    <property type="entry name" value="SLL1173 PROTEIN"/>
    <property type="match status" value="1"/>
</dbReference>
<dbReference type="Proteomes" id="UP000231658">
    <property type="component" value="Unassembled WGS sequence"/>
</dbReference>
<dbReference type="AlphaFoldDB" id="A0A1C3RIN4"/>
<dbReference type="SUPFAM" id="SSF53335">
    <property type="entry name" value="S-adenosyl-L-methionine-dependent methyltransferases"/>
    <property type="match status" value="1"/>
</dbReference>
<dbReference type="InterPro" id="IPR029063">
    <property type="entry name" value="SAM-dependent_MTases_sf"/>
</dbReference>
<dbReference type="RefSeq" id="WP_069189174.1">
    <property type="nucleotide sequence ID" value="NZ_FLYE01000034.1"/>
</dbReference>
<accession>A0A1C3RIN4</accession>
<gene>
    <name evidence="2" type="ORF">MTBPR1_40146</name>
</gene>
<sequence length="275" mass="31116">MTKVPFDFVINHQNKDHHLKFLFDTDQMSQNHILNCLNKNNVYEPELLFLFLRVLRSGDTFLDIGAHVGFFSVLAGHLVGAEGKGISVEPMAENHQAFEHNISLNGFDHVELVKGIISDENGESQIFFNADNDGGHSLWDPGTHEFNQKSRENPTQRPVHSRTLMSLLQSNRIRKVKLAKIDTEGAEVKILSASQNVLKIGQIDFIACELNPSALEAMGYHQKDLYDCVRACGYEVYIPKEDGSLPQLLPEGKYIQTQYAMNVVFTKPELIAQYW</sequence>
<feature type="domain" description="Methyltransferase FkbM" evidence="1">
    <location>
        <begin position="63"/>
        <end position="235"/>
    </location>
</feature>
<name>A0A1C3RIN4_9PROT</name>
<dbReference type="Gene3D" id="3.40.50.150">
    <property type="entry name" value="Vaccinia Virus protein VP39"/>
    <property type="match status" value="1"/>
</dbReference>
<dbReference type="InterPro" id="IPR052514">
    <property type="entry name" value="SAM-dependent_MTase"/>
</dbReference>
<organism evidence="2 3">
    <name type="scientific">Candidatus Terasakiella magnetica</name>
    <dbReference type="NCBI Taxonomy" id="1867952"/>
    <lineage>
        <taxon>Bacteria</taxon>
        <taxon>Pseudomonadati</taxon>
        <taxon>Pseudomonadota</taxon>
        <taxon>Alphaproteobacteria</taxon>
        <taxon>Rhodospirillales</taxon>
        <taxon>Terasakiellaceae</taxon>
        <taxon>Terasakiella</taxon>
    </lineage>
</organism>
<evidence type="ECO:0000313" key="3">
    <source>
        <dbReference type="Proteomes" id="UP000231658"/>
    </source>
</evidence>
<proteinExistence type="predicted"/>
<dbReference type="NCBIfam" id="TIGR01444">
    <property type="entry name" value="fkbM_fam"/>
    <property type="match status" value="1"/>
</dbReference>
<dbReference type="InterPro" id="IPR006342">
    <property type="entry name" value="FkbM_mtfrase"/>
</dbReference>
<keyword evidence="3" id="KW-1185">Reference proteome</keyword>
<evidence type="ECO:0000259" key="1">
    <source>
        <dbReference type="Pfam" id="PF05050"/>
    </source>
</evidence>
<dbReference type="Pfam" id="PF05050">
    <property type="entry name" value="Methyltransf_21"/>
    <property type="match status" value="1"/>
</dbReference>
<reference evidence="2 3" key="1">
    <citation type="submission" date="2016-07" db="EMBL/GenBank/DDBJ databases">
        <authorList>
            <person name="Lefevre C.T."/>
        </authorList>
    </citation>
    <scope>NUCLEOTIDE SEQUENCE [LARGE SCALE GENOMIC DNA]</scope>
    <source>
        <strain evidence="2">PR1</strain>
    </source>
</reference>
<dbReference type="EMBL" id="FLYE01000034">
    <property type="protein sequence ID" value="SCA57123.1"/>
    <property type="molecule type" value="Genomic_DNA"/>
</dbReference>
<evidence type="ECO:0000313" key="2">
    <source>
        <dbReference type="EMBL" id="SCA57123.1"/>
    </source>
</evidence>
<dbReference type="PANTHER" id="PTHR34203">
    <property type="entry name" value="METHYLTRANSFERASE, FKBM FAMILY PROTEIN"/>
    <property type="match status" value="1"/>
</dbReference>
<protein>
    <recommendedName>
        <fullName evidence="1">Methyltransferase FkbM domain-containing protein</fullName>
    </recommendedName>
</protein>
<dbReference type="STRING" id="1867952.MTBPR1_40146"/>